<keyword evidence="3 6" id="KW-0805">Transcription regulation</keyword>
<feature type="domain" description="OVATE" evidence="8">
    <location>
        <begin position="38"/>
        <end position="97"/>
    </location>
</feature>
<dbReference type="Pfam" id="PF04844">
    <property type="entry name" value="Ovate"/>
    <property type="match status" value="1"/>
</dbReference>
<dbReference type="GO" id="GO:0045892">
    <property type="term" value="P:negative regulation of DNA-templated transcription"/>
    <property type="evidence" value="ECO:0007669"/>
    <property type="project" value="UniProtKB-UniRule"/>
</dbReference>
<evidence type="ECO:0000256" key="6">
    <source>
        <dbReference type="RuleBase" id="RU367028"/>
    </source>
</evidence>
<sequence length="118" mass="13570">MRKKTRGERSSSCSEERSEGKSEKTTVEKRKAVNGFAVVKQSEDPYEDFRNSMAEMIVEQRLFRARELGSLLMSYLSLNSPRHHPAIIEAFSELRSDINSNEKSIRPSRIAQFMQNSV</sequence>
<dbReference type="EMBL" id="KZ451905">
    <property type="protein sequence ID" value="PKA64327.1"/>
    <property type="molecule type" value="Genomic_DNA"/>
</dbReference>
<accession>A0A2I0B958</accession>
<name>A0A2I0B958_9ASPA</name>
<dbReference type="AlphaFoldDB" id="A0A2I0B958"/>
<evidence type="ECO:0000256" key="4">
    <source>
        <dbReference type="ARBA" id="ARBA00023163"/>
    </source>
</evidence>
<dbReference type="OrthoDB" id="1928390at2759"/>
<feature type="region of interest" description="Disordered" evidence="7">
    <location>
        <begin position="1"/>
        <end position="27"/>
    </location>
</feature>
<dbReference type="Proteomes" id="UP000236161">
    <property type="component" value="Unassembled WGS sequence"/>
</dbReference>
<proteinExistence type="predicted"/>
<evidence type="ECO:0000256" key="2">
    <source>
        <dbReference type="ARBA" id="ARBA00022491"/>
    </source>
</evidence>
<keyword evidence="2 6" id="KW-0678">Repressor</keyword>
<evidence type="ECO:0000256" key="3">
    <source>
        <dbReference type="ARBA" id="ARBA00023015"/>
    </source>
</evidence>
<dbReference type="PROSITE" id="PS51754">
    <property type="entry name" value="OVATE"/>
    <property type="match status" value="1"/>
</dbReference>
<dbReference type="GO" id="GO:0005634">
    <property type="term" value="C:nucleus"/>
    <property type="evidence" value="ECO:0007669"/>
    <property type="project" value="UniProtKB-SubCell"/>
</dbReference>
<keyword evidence="10" id="KW-1185">Reference proteome</keyword>
<dbReference type="PANTHER" id="PTHR33057:SF3">
    <property type="entry name" value="TRANSCRIPTION REPRESSOR"/>
    <property type="match status" value="1"/>
</dbReference>
<evidence type="ECO:0000256" key="1">
    <source>
        <dbReference type="ARBA" id="ARBA00004123"/>
    </source>
</evidence>
<dbReference type="STRING" id="1088818.A0A2I0B958"/>
<gene>
    <name evidence="9" type="ORF">AXF42_Ash009548</name>
</gene>
<evidence type="ECO:0000259" key="8">
    <source>
        <dbReference type="PROSITE" id="PS51754"/>
    </source>
</evidence>
<reference evidence="9 10" key="1">
    <citation type="journal article" date="2017" name="Nature">
        <title>The Apostasia genome and the evolution of orchids.</title>
        <authorList>
            <person name="Zhang G.Q."/>
            <person name="Liu K.W."/>
            <person name="Li Z."/>
            <person name="Lohaus R."/>
            <person name="Hsiao Y.Y."/>
            <person name="Niu S.C."/>
            <person name="Wang J.Y."/>
            <person name="Lin Y.C."/>
            <person name="Xu Q."/>
            <person name="Chen L.J."/>
            <person name="Yoshida K."/>
            <person name="Fujiwara S."/>
            <person name="Wang Z.W."/>
            <person name="Zhang Y.Q."/>
            <person name="Mitsuda N."/>
            <person name="Wang M."/>
            <person name="Liu G.H."/>
            <person name="Pecoraro L."/>
            <person name="Huang H.X."/>
            <person name="Xiao X.J."/>
            <person name="Lin M."/>
            <person name="Wu X.Y."/>
            <person name="Wu W.L."/>
            <person name="Chen Y.Y."/>
            <person name="Chang S.B."/>
            <person name="Sakamoto S."/>
            <person name="Ohme-Takagi M."/>
            <person name="Yagi M."/>
            <person name="Zeng S.J."/>
            <person name="Shen C.Y."/>
            <person name="Yeh C.M."/>
            <person name="Luo Y.B."/>
            <person name="Tsai W.C."/>
            <person name="Van de Peer Y."/>
            <person name="Liu Z.J."/>
        </authorList>
    </citation>
    <scope>NUCLEOTIDE SEQUENCE [LARGE SCALE GENOMIC DNA]</scope>
    <source>
        <strain evidence="10">cv. Shenzhen</strain>
        <tissue evidence="9">Stem</tissue>
    </source>
</reference>
<dbReference type="PANTHER" id="PTHR33057">
    <property type="entry name" value="TRANSCRIPTION REPRESSOR OFP7-RELATED"/>
    <property type="match status" value="1"/>
</dbReference>
<organism evidence="9 10">
    <name type="scientific">Apostasia shenzhenica</name>
    <dbReference type="NCBI Taxonomy" id="1088818"/>
    <lineage>
        <taxon>Eukaryota</taxon>
        <taxon>Viridiplantae</taxon>
        <taxon>Streptophyta</taxon>
        <taxon>Embryophyta</taxon>
        <taxon>Tracheophyta</taxon>
        <taxon>Spermatophyta</taxon>
        <taxon>Magnoliopsida</taxon>
        <taxon>Liliopsida</taxon>
        <taxon>Asparagales</taxon>
        <taxon>Orchidaceae</taxon>
        <taxon>Apostasioideae</taxon>
        <taxon>Apostasia</taxon>
    </lineage>
</organism>
<comment type="function">
    <text evidence="6">Transcriptional repressor that regulates multiple aspects of plant growth and development.</text>
</comment>
<keyword evidence="5 6" id="KW-0539">Nucleus</keyword>
<evidence type="ECO:0000256" key="5">
    <source>
        <dbReference type="ARBA" id="ARBA00023242"/>
    </source>
</evidence>
<evidence type="ECO:0000256" key="7">
    <source>
        <dbReference type="SAM" id="MobiDB-lite"/>
    </source>
</evidence>
<protein>
    <recommendedName>
        <fullName evidence="6">Transcription repressor</fullName>
    </recommendedName>
    <alternativeName>
        <fullName evidence="6">Ovate family protein</fullName>
    </alternativeName>
</protein>
<evidence type="ECO:0000313" key="10">
    <source>
        <dbReference type="Proteomes" id="UP000236161"/>
    </source>
</evidence>
<dbReference type="NCBIfam" id="TIGR01568">
    <property type="entry name" value="A_thal_3678"/>
    <property type="match status" value="1"/>
</dbReference>
<keyword evidence="4 6" id="KW-0804">Transcription</keyword>
<evidence type="ECO:0000313" key="9">
    <source>
        <dbReference type="EMBL" id="PKA64327.1"/>
    </source>
</evidence>
<comment type="subcellular location">
    <subcellularLocation>
        <location evidence="1 6">Nucleus</location>
    </subcellularLocation>
</comment>
<feature type="compositionally biased region" description="Basic and acidic residues" evidence="7">
    <location>
        <begin position="14"/>
        <end position="27"/>
    </location>
</feature>
<dbReference type="InterPro" id="IPR038933">
    <property type="entry name" value="Ovate"/>
</dbReference>
<dbReference type="InterPro" id="IPR006458">
    <property type="entry name" value="Ovate_C"/>
</dbReference>